<dbReference type="InterPro" id="IPR027417">
    <property type="entry name" value="P-loop_NTPase"/>
</dbReference>
<dbReference type="SUPFAM" id="SSF52540">
    <property type="entry name" value="P-loop containing nucleoside triphosphate hydrolases"/>
    <property type="match status" value="1"/>
</dbReference>
<organism evidence="1 2">
    <name type="scientific">Mycolicibacterium alvei</name>
    <dbReference type="NCBI Taxonomy" id="67081"/>
    <lineage>
        <taxon>Bacteria</taxon>
        <taxon>Bacillati</taxon>
        <taxon>Actinomycetota</taxon>
        <taxon>Actinomycetes</taxon>
        <taxon>Mycobacteriales</taxon>
        <taxon>Mycobacteriaceae</taxon>
        <taxon>Mycolicibacterium</taxon>
    </lineage>
</organism>
<dbReference type="KEGG" id="malv:MALV_33300"/>
<sequence length="305" mass="31852">MAAIGARVSAPLTVGVRGRRGVGVSTVQAAVVGSGLGLADVGDVTVVVIAEVLKPEDRAVLAELSRAGRPTIVVLNKADLAGSGPGGPVATARRRADCLQELAGVPVVPMVALLSRTVLGEHLVEDLRLLVAEPADLTSADAFVAGPHRVPRAVRAELLQRLDRFGIAHATLALSRGTDPGSLPGLLRALSEVDRVVAAIDTAAASVRYRRVRWALAELRAVGGPMVGRFLAADETVVAVMAAAVDVVQAAGLRVDPGADRDAHLRRARYWRRYRDGPVSTLHRSCGDDIMRGSLRLLGAASKGR</sequence>
<dbReference type="EMBL" id="AP022565">
    <property type="protein sequence ID" value="BBX28205.1"/>
    <property type="molecule type" value="Genomic_DNA"/>
</dbReference>
<proteinExistence type="predicted"/>
<keyword evidence="2" id="KW-1185">Reference proteome</keyword>
<dbReference type="AlphaFoldDB" id="A0A6N4UW91"/>
<dbReference type="Gene3D" id="3.40.50.300">
    <property type="entry name" value="P-loop containing nucleotide triphosphate hydrolases"/>
    <property type="match status" value="1"/>
</dbReference>
<name>A0A6N4UW91_9MYCO</name>
<evidence type="ECO:0000313" key="2">
    <source>
        <dbReference type="Proteomes" id="UP000466906"/>
    </source>
</evidence>
<dbReference type="RefSeq" id="WP_163665728.1">
    <property type="nucleotide sequence ID" value="NZ_AP022565.1"/>
</dbReference>
<dbReference type="Proteomes" id="UP000466906">
    <property type="component" value="Chromosome"/>
</dbReference>
<accession>A0A6N4UW91</accession>
<reference evidence="1 2" key="1">
    <citation type="journal article" date="2019" name="Emerg. Microbes Infect.">
        <title>Comprehensive subspecies identification of 175 nontuberculous mycobacteria species based on 7547 genomic profiles.</title>
        <authorList>
            <person name="Matsumoto Y."/>
            <person name="Kinjo T."/>
            <person name="Motooka D."/>
            <person name="Nabeya D."/>
            <person name="Jung N."/>
            <person name="Uechi K."/>
            <person name="Horii T."/>
            <person name="Iida T."/>
            <person name="Fujita J."/>
            <person name="Nakamura S."/>
        </authorList>
    </citation>
    <scope>NUCLEOTIDE SEQUENCE [LARGE SCALE GENOMIC DNA]</scope>
    <source>
        <strain evidence="1 2">JCM 12272</strain>
    </source>
</reference>
<gene>
    <name evidence="1" type="ORF">MALV_33300</name>
</gene>
<protein>
    <submittedName>
        <fullName evidence="1">Uncharacterized protein</fullName>
    </submittedName>
</protein>
<evidence type="ECO:0000313" key="1">
    <source>
        <dbReference type="EMBL" id="BBX28205.1"/>
    </source>
</evidence>